<dbReference type="SUPFAM" id="SSF50341">
    <property type="entry name" value="CheW-like"/>
    <property type="match status" value="1"/>
</dbReference>
<dbReference type="InterPro" id="IPR002545">
    <property type="entry name" value="CheW-lke_dom"/>
</dbReference>
<reference evidence="11" key="1">
    <citation type="journal article" date="2015" name="Nature">
        <title>Complex archaea that bridge the gap between prokaryotes and eukaryotes.</title>
        <authorList>
            <person name="Spang A."/>
            <person name="Saw J.H."/>
            <person name="Jorgensen S.L."/>
            <person name="Zaremba-Niedzwiedzka K."/>
            <person name="Martijn J."/>
            <person name="Lind A.E."/>
            <person name="van Eijk R."/>
            <person name="Schleper C."/>
            <person name="Guy L."/>
            <person name="Ettema T.J."/>
        </authorList>
    </citation>
    <scope>NUCLEOTIDE SEQUENCE</scope>
</reference>
<evidence type="ECO:0000256" key="5">
    <source>
        <dbReference type="ARBA" id="ARBA00022777"/>
    </source>
</evidence>
<dbReference type="PRINTS" id="PR00344">
    <property type="entry name" value="BCTRLSENSOR"/>
</dbReference>
<name>A0A0F9V8I1_9ZZZZ</name>
<dbReference type="Pfam" id="PF26379">
    <property type="entry name" value="FimL_2nd"/>
    <property type="match status" value="1"/>
</dbReference>
<dbReference type="Pfam" id="PF01584">
    <property type="entry name" value="CheW"/>
    <property type="match status" value="1"/>
</dbReference>
<dbReference type="InterPro" id="IPR005467">
    <property type="entry name" value="His_kinase_dom"/>
</dbReference>
<dbReference type="PROSITE" id="PS50110">
    <property type="entry name" value="RESPONSE_REGULATORY"/>
    <property type="match status" value="1"/>
</dbReference>
<dbReference type="PANTHER" id="PTHR43395">
    <property type="entry name" value="SENSOR HISTIDINE KINASE CHEA"/>
    <property type="match status" value="1"/>
</dbReference>
<dbReference type="InterPro" id="IPR001789">
    <property type="entry name" value="Sig_transdc_resp-reg_receiver"/>
</dbReference>
<dbReference type="InterPro" id="IPR011006">
    <property type="entry name" value="CheY-like_superfamily"/>
</dbReference>
<gene>
    <name evidence="11" type="ORF">LCGC14_0169910</name>
</gene>
<dbReference type="SUPFAM" id="SSF55874">
    <property type="entry name" value="ATPase domain of HSP90 chaperone/DNA topoisomerase II/histidine kinase"/>
    <property type="match status" value="1"/>
</dbReference>
<evidence type="ECO:0000256" key="2">
    <source>
        <dbReference type="ARBA" id="ARBA00012438"/>
    </source>
</evidence>
<evidence type="ECO:0000259" key="8">
    <source>
        <dbReference type="PROSITE" id="PS50110"/>
    </source>
</evidence>
<feature type="compositionally biased region" description="Basic residues" evidence="6">
    <location>
        <begin position="1136"/>
        <end position="1145"/>
    </location>
</feature>
<sequence>MNPAKIAHLSWVLGPIGKNIAKAKAAMADYTQKQLKLSAPPAGANEVWFHNAQEELEKSADILASSLTEIEAALDIIQCVGGHMLAKELNTLASVALNNLSADDQEKCFLSIQEAMDVLPSFVGMVIDGAHDSAGVLLKYINDLRALRGVSALSDDSALPINLSFAYKSPPPYEADCDLDDRERVFQKASKDFCKLYSKAMKLRSQEQWIEMRQILKDLQRVTNDPELGSYWWVGEAIVDVIIADGLYLPPTINTALRVVMVATQRVNQGEMAAKENLNAGKFSALLNSLSISRKLTPTANEVIEHFDVKKNVEEDQIQHLQEMLEAQSVESINDVIPEIRTRLEAAMVSFGRAVGAKRMEGFQIQKKAFDQSVRTIANVFGIFNEHELSDTSFNLADMMMGAQAPADLTSEAIETVKDQILFLDARLTQLDRNPAAELLQIHDVTSDVVDVLAAESLRDLKKVCNLIATHIDSGGGDPAKLLEALTSLHDLANVLEFAGSTTIGMTLAAVVTQITNEVQGGKLAGSNQIGHAARALVCIEMFLQYINAGLQPPPNLLEKASEAVTAMGVTIQGVEPVTTSALLAKFEETADEEFDSDPLLSEIFELRPTLENATKRGTISSPAILSELATAALKLGSAATLKSEEQFSKLCRGVAELATDVPGRLESDAALEQSVESLLDRSVNLVLRCMDEYSSKGRINLFLVDTIEALFEFVGGSEENGLNSAPATTASSVEPVAEVDESKAARALPEGTDPILIGLFREEFAEQVSTLRACLDSHPANVTEQTCRAVHTLVGCSASAGCMPVHEVCGVLEERLYYMNANAQVLSQTQAEDLADLLTELEAFADEFPWTTESELLPAWIDAANLGQEPTNSTALDPVEAPHEYEAPEQESETVTLVTIKPNVSSASPAATEETDTVDLGYETDMVELFFMDADEGIPDLQQAVQEWLNNLSDNDLAVSIRRHMHTLKASAGLIQAHQIQGLTHNMESLFDSVTCGNIQADKACADLVEYVLNDIVSLTDCIRQNEPCPSNEELISFIQQCCENYSVDAEELARLTSQAPAIEQSSPGDAADTLAQITEGPAEDQAQASMPAEEVPHDSHEVEAIAPAPETDDKAEVEQTAEPPSVPAEEPRLKTRRGKRGLRGRAGSAKAGQPAPTATVETVVVDQQPTAEPAHAVPTLESMLDNQDVFEEAVDPSTYVLPEPALDPLARNGRDSDSAQAKRRRRAAKKIHADLIQAEPAHAVPTPVSMLDNQDVVEELVDPSSYIIPWPVLDLLARNGGESDGAQAKKKGRASKKIHVDLMHLDSSIKQAEELKASSYRQNILYREMMLSIVALREKLSLHLMHHNKTTVQLRDFNSRRFNESMMSESTLSPEQRKLSLERFNHLSDSNTQAGVTIEQLLQDCQDIIGQSTLLSSAFKHHAEVVGGLQRDLLSSRLVTLNDERPGINGTLVSALKHANKKATLEFIGGDSGIDRKMLESLRDPLRHIVNNAIAHGIESPSERVKAGKREQGKITIKAERRGRSLLISLSDDGRGIDPEAIRQKAIATGKLDSERKLTDEEVLYLITEEGFSMSSKVDQLSGRGVGMDIVRNKVEAIGGHLTISSELGKGTTFVLDLPSTMGSNRALVCRISDQWFAIPTSNMTQVMDYPTDQLTLIKSKPGTPTIVFEDNQYDLVHLADLIAVPDLKQMPNDQQKVTPVVLIEQGGVRLAVEVEQGVSMPEIHVTKFEGILGGVRGIVGSTDIHDGTPALVIDAIELARLNLTKSETGYSPKLYRVRRTKTEDKPLVLVVEDAASFRRMLTDHFERLGWEVVTARDGKDALDKLPTLKKVNLFVVDVEMPRMDGLTLTGELRSQSKLDHIPIIMLTTRANVEAKAKELGVNVFLSKPYNPVMLNQAINEVCAPVKQKEAHA</sequence>
<feature type="region of interest" description="Disordered" evidence="6">
    <location>
        <begin position="1111"/>
        <end position="1161"/>
    </location>
</feature>
<protein>
    <recommendedName>
        <fullName evidence="2">histidine kinase</fullName>
        <ecNumber evidence="2">2.7.13.3</ecNumber>
    </recommendedName>
</protein>
<dbReference type="PROSITE" id="PS50851">
    <property type="entry name" value="CHEW"/>
    <property type="match status" value="1"/>
</dbReference>
<evidence type="ECO:0000259" key="7">
    <source>
        <dbReference type="PROSITE" id="PS50109"/>
    </source>
</evidence>
<organism evidence="11">
    <name type="scientific">marine sediment metagenome</name>
    <dbReference type="NCBI Taxonomy" id="412755"/>
    <lineage>
        <taxon>unclassified sequences</taxon>
        <taxon>metagenomes</taxon>
        <taxon>ecological metagenomes</taxon>
    </lineage>
</organism>
<dbReference type="EC" id="2.7.13.3" evidence="2"/>
<dbReference type="InterPro" id="IPR008207">
    <property type="entry name" value="Sig_transdc_His_kin_Hpt_dom"/>
</dbReference>
<dbReference type="Gene3D" id="3.30.565.10">
    <property type="entry name" value="Histidine kinase-like ATPase, C-terminal domain"/>
    <property type="match status" value="1"/>
</dbReference>
<evidence type="ECO:0000256" key="3">
    <source>
        <dbReference type="ARBA" id="ARBA00022553"/>
    </source>
</evidence>
<dbReference type="InterPro" id="IPR036890">
    <property type="entry name" value="HATPase_C_sf"/>
</dbReference>
<keyword evidence="3" id="KW-0597">Phosphoprotein</keyword>
<dbReference type="SMART" id="SM00073">
    <property type="entry name" value="HPT"/>
    <property type="match status" value="1"/>
</dbReference>
<feature type="domain" description="HPt" evidence="10">
    <location>
        <begin position="750"/>
        <end position="856"/>
    </location>
</feature>
<dbReference type="PROSITE" id="PS50109">
    <property type="entry name" value="HIS_KIN"/>
    <property type="match status" value="1"/>
</dbReference>
<evidence type="ECO:0000256" key="1">
    <source>
        <dbReference type="ARBA" id="ARBA00000085"/>
    </source>
</evidence>
<dbReference type="SMART" id="SM00387">
    <property type="entry name" value="HATPase_c"/>
    <property type="match status" value="1"/>
</dbReference>
<dbReference type="PROSITE" id="PS50894">
    <property type="entry name" value="HPT"/>
    <property type="match status" value="2"/>
</dbReference>
<evidence type="ECO:0000259" key="10">
    <source>
        <dbReference type="PROSITE" id="PS50894"/>
    </source>
</evidence>
<dbReference type="SMART" id="SM00260">
    <property type="entry name" value="CheW"/>
    <property type="match status" value="1"/>
</dbReference>
<dbReference type="Pfam" id="PF01627">
    <property type="entry name" value="Hpt"/>
    <property type="match status" value="2"/>
</dbReference>
<dbReference type="PANTHER" id="PTHR43395:SF8">
    <property type="entry name" value="HISTIDINE KINASE"/>
    <property type="match status" value="1"/>
</dbReference>
<dbReference type="SMART" id="SM00448">
    <property type="entry name" value="REC"/>
    <property type="match status" value="1"/>
</dbReference>
<dbReference type="Gene3D" id="1.20.120.160">
    <property type="entry name" value="HPT domain"/>
    <property type="match status" value="2"/>
</dbReference>
<comment type="caution">
    <text evidence="11">The sequence shown here is derived from an EMBL/GenBank/DDBJ whole genome shotgun (WGS) entry which is preliminary data.</text>
</comment>
<dbReference type="InterPro" id="IPR051315">
    <property type="entry name" value="Bact_Chemotaxis_CheA"/>
</dbReference>
<feature type="domain" description="HPt" evidence="10">
    <location>
        <begin position="920"/>
        <end position="1027"/>
    </location>
</feature>
<dbReference type="GO" id="GO:0004673">
    <property type="term" value="F:protein histidine kinase activity"/>
    <property type="evidence" value="ECO:0007669"/>
    <property type="project" value="UniProtKB-EC"/>
</dbReference>
<keyword evidence="5" id="KW-0418">Kinase</keyword>
<dbReference type="FunFam" id="3.30.565.10:FF:000016">
    <property type="entry name" value="Chemotaxis protein CheA, putative"/>
    <property type="match status" value="1"/>
</dbReference>
<dbReference type="SUPFAM" id="SSF47226">
    <property type="entry name" value="Histidine-containing phosphotransfer domain, HPT domain"/>
    <property type="match status" value="2"/>
</dbReference>
<feature type="domain" description="Response regulatory" evidence="8">
    <location>
        <begin position="1790"/>
        <end position="1905"/>
    </location>
</feature>
<evidence type="ECO:0000256" key="4">
    <source>
        <dbReference type="ARBA" id="ARBA00022679"/>
    </source>
</evidence>
<dbReference type="GO" id="GO:0000160">
    <property type="term" value="P:phosphorelay signal transduction system"/>
    <property type="evidence" value="ECO:0007669"/>
    <property type="project" value="InterPro"/>
</dbReference>
<evidence type="ECO:0000256" key="6">
    <source>
        <dbReference type="SAM" id="MobiDB-lite"/>
    </source>
</evidence>
<proteinExistence type="predicted"/>
<dbReference type="Pfam" id="PF00072">
    <property type="entry name" value="Response_reg"/>
    <property type="match status" value="1"/>
</dbReference>
<dbReference type="GO" id="GO:0006935">
    <property type="term" value="P:chemotaxis"/>
    <property type="evidence" value="ECO:0007669"/>
    <property type="project" value="InterPro"/>
</dbReference>
<dbReference type="EMBL" id="LAZR01000066">
    <property type="protein sequence ID" value="KKN96062.1"/>
    <property type="molecule type" value="Genomic_DNA"/>
</dbReference>
<dbReference type="Gene3D" id="3.40.50.2300">
    <property type="match status" value="1"/>
</dbReference>
<feature type="domain" description="CheW-like" evidence="9">
    <location>
        <begin position="1626"/>
        <end position="1767"/>
    </location>
</feature>
<comment type="catalytic activity">
    <reaction evidence="1">
        <text>ATP + protein L-histidine = ADP + protein N-phospho-L-histidine.</text>
        <dbReference type="EC" id="2.7.13.3"/>
    </reaction>
</comment>
<evidence type="ECO:0000259" key="9">
    <source>
        <dbReference type="PROSITE" id="PS50851"/>
    </source>
</evidence>
<evidence type="ECO:0000313" key="11">
    <source>
        <dbReference type="EMBL" id="KKN96062.1"/>
    </source>
</evidence>
<dbReference type="InterPro" id="IPR036061">
    <property type="entry name" value="CheW-like_dom_sf"/>
</dbReference>
<feature type="compositionally biased region" description="Low complexity" evidence="6">
    <location>
        <begin position="1147"/>
        <end position="1161"/>
    </location>
</feature>
<feature type="region of interest" description="Disordered" evidence="6">
    <location>
        <begin position="1204"/>
        <end position="1231"/>
    </location>
</feature>
<keyword evidence="4" id="KW-0808">Transferase</keyword>
<dbReference type="InterPro" id="IPR036641">
    <property type="entry name" value="HPT_dom_sf"/>
</dbReference>
<dbReference type="InterPro" id="IPR003594">
    <property type="entry name" value="HATPase_dom"/>
</dbReference>
<dbReference type="Pfam" id="PF02518">
    <property type="entry name" value="HATPase_c"/>
    <property type="match status" value="1"/>
</dbReference>
<dbReference type="InterPro" id="IPR004358">
    <property type="entry name" value="Sig_transdc_His_kin-like_C"/>
</dbReference>
<dbReference type="SUPFAM" id="SSF52172">
    <property type="entry name" value="CheY-like"/>
    <property type="match status" value="1"/>
</dbReference>
<accession>A0A0F9V8I1</accession>
<dbReference type="InterPro" id="IPR058661">
    <property type="entry name" value="FimL_2nd"/>
</dbReference>
<feature type="domain" description="Histidine kinase" evidence="7">
    <location>
        <begin position="1488"/>
        <end position="1624"/>
    </location>
</feature>